<dbReference type="Gene3D" id="2.120.10.10">
    <property type="match status" value="1"/>
</dbReference>
<dbReference type="STRING" id="1796646.A4V02_10395"/>
<reference evidence="6" key="1">
    <citation type="submission" date="2016-04" db="EMBL/GenBank/DDBJ databases">
        <title>Complete Genome Sequences of Twelve Strains of a Stable Defined Moderately Diverse Mouse Microbiota 2 (sDMDMm2).</title>
        <authorList>
            <person name="Uchimura Y."/>
            <person name="Wyss M."/>
            <person name="Brugiroux S."/>
            <person name="Limenitakis J.P."/>
            <person name="Stecher B."/>
            <person name="McCoy K.D."/>
            <person name="Macpherson A.J."/>
        </authorList>
    </citation>
    <scope>NUCLEOTIDE SEQUENCE [LARGE SCALE GENOMIC DNA]</scope>
    <source>
        <strain evidence="6">YL27</strain>
    </source>
</reference>
<dbReference type="InterPro" id="IPR011040">
    <property type="entry name" value="Sialidase"/>
</dbReference>
<dbReference type="CDD" id="cd15482">
    <property type="entry name" value="Sialidase_non-viral"/>
    <property type="match status" value="1"/>
</dbReference>
<dbReference type="OrthoDB" id="7294637at2"/>
<dbReference type="GO" id="GO:0004308">
    <property type="term" value="F:exo-alpha-sialidase activity"/>
    <property type="evidence" value="ECO:0007669"/>
    <property type="project" value="UniProtKB-EC"/>
</dbReference>
<evidence type="ECO:0000256" key="2">
    <source>
        <dbReference type="ARBA" id="ARBA00009348"/>
    </source>
</evidence>
<evidence type="ECO:0000313" key="6">
    <source>
        <dbReference type="Proteomes" id="UP000186351"/>
    </source>
</evidence>
<organism evidence="5 6">
    <name type="scientific">Muribaculum intestinale</name>
    <dbReference type="NCBI Taxonomy" id="1796646"/>
    <lineage>
        <taxon>Bacteria</taxon>
        <taxon>Pseudomonadati</taxon>
        <taxon>Bacteroidota</taxon>
        <taxon>Bacteroidia</taxon>
        <taxon>Bacteroidales</taxon>
        <taxon>Muribaculaceae</taxon>
        <taxon>Muribaculum</taxon>
    </lineage>
</organism>
<gene>
    <name evidence="5" type="ORF">A4V02_10395</name>
</gene>
<evidence type="ECO:0000256" key="1">
    <source>
        <dbReference type="ARBA" id="ARBA00000427"/>
    </source>
</evidence>
<dbReference type="InterPro" id="IPR036278">
    <property type="entry name" value="Sialidase_sf"/>
</dbReference>
<dbReference type="EMBL" id="CP015402">
    <property type="protein sequence ID" value="ANU64080.2"/>
    <property type="molecule type" value="Genomic_DNA"/>
</dbReference>
<dbReference type="EC" id="3.2.1.18" evidence="3"/>
<dbReference type="KEGG" id="pary:A4V02_10395"/>
<proteinExistence type="inferred from homology"/>
<dbReference type="AlphaFoldDB" id="A0A1B1SBA7"/>
<accession>A0A1Z2XKY6</accession>
<dbReference type="SUPFAM" id="SSF50939">
    <property type="entry name" value="Sialidases"/>
    <property type="match status" value="1"/>
</dbReference>
<accession>A0A1B1SBA7</accession>
<evidence type="ECO:0000313" key="5">
    <source>
        <dbReference type="EMBL" id="ANU64080.2"/>
    </source>
</evidence>
<comment type="similarity">
    <text evidence="2">Belongs to the glycosyl hydrolase 33 family.</text>
</comment>
<evidence type="ECO:0000256" key="3">
    <source>
        <dbReference type="ARBA" id="ARBA00012733"/>
    </source>
</evidence>
<comment type="catalytic activity">
    <reaction evidence="1">
        <text>Hydrolysis of alpha-(2-&gt;3)-, alpha-(2-&gt;6)-, alpha-(2-&gt;8)- glycosidic linkages of terminal sialic acid residues in oligosaccharides, glycoproteins, glycolipids, colominic acid and synthetic substrates.</text>
        <dbReference type="EC" id="3.2.1.18"/>
    </reaction>
</comment>
<dbReference type="PANTHER" id="PTHR10628:SF30">
    <property type="entry name" value="EXO-ALPHA-SIALIDASE"/>
    <property type="match status" value="1"/>
</dbReference>
<dbReference type="GO" id="GO:0016020">
    <property type="term" value="C:membrane"/>
    <property type="evidence" value="ECO:0007669"/>
    <property type="project" value="TreeGrafter"/>
</dbReference>
<dbReference type="Pfam" id="PF13088">
    <property type="entry name" value="BNR_2"/>
    <property type="match status" value="1"/>
</dbReference>
<dbReference type="InterPro" id="IPR026856">
    <property type="entry name" value="Sialidase_fam"/>
</dbReference>
<dbReference type="PANTHER" id="PTHR10628">
    <property type="entry name" value="SIALIDASE"/>
    <property type="match status" value="1"/>
</dbReference>
<dbReference type="GO" id="GO:0005737">
    <property type="term" value="C:cytoplasm"/>
    <property type="evidence" value="ECO:0007669"/>
    <property type="project" value="TreeGrafter"/>
</dbReference>
<sequence>MVITKHDVVLAFCEGRVDGREDTGNIDIVLRRSGDRGNTWQDLLVIYDDKDATCHNPCPIYLPDKNRVVMVMNKSYGNSKILVTYSDNEGQTWSTPRDITNTVRPAGVGRYTQGPCHGIVKQLEPNKGRLVVAGYHKANDEGAEFYANAMYSDDNGETWHHGGTVPTPKTNEASVCELSDGSLLMSIRMESDDEADRYRGHSISYDGGITWTSAQLMKDLPDPGCQGSIYTYSYGGGENGKNVLLTCNPAWQARRLHNTLRASFDDGATWSKGFDYTGEEVGGYCDIAAFSDGEIAVLSEYGYLNQGGIIFRKFQLNDVK</sequence>
<dbReference type="GO" id="GO:0009313">
    <property type="term" value="P:oligosaccharide catabolic process"/>
    <property type="evidence" value="ECO:0007669"/>
    <property type="project" value="TreeGrafter"/>
</dbReference>
<keyword evidence="6" id="KW-1185">Reference proteome</keyword>
<protein>
    <recommendedName>
        <fullName evidence="3">exo-alpha-sialidase</fullName>
        <ecNumber evidence="3">3.2.1.18</ecNumber>
    </recommendedName>
</protein>
<evidence type="ECO:0000259" key="4">
    <source>
        <dbReference type="Pfam" id="PF13088"/>
    </source>
</evidence>
<name>A0A1B1SBA7_9BACT</name>
<dbReference type="GO" id="GO:0006689">
    <property type="term" value="P:ganglioside catabolic process"/>
    <property type="evidence" value="ECO:0007669"/>
    <property type="project" value="TreeGrafter"/>
</dbReference>
<dbReference type="Proteomes" id="UP000186351">
    <property type="component" value="Chromosome"/>
</dbReference>
<feature type="domain" description="Sialidase" evidence="4">
    <location>
        <begin position="19"/>
        <end position="277"/>
    </location>
</feature>